<dbReference type="InterPro" id="IPR046164">
    <property type="entry name" value="DUF6166"/>
</dbReference>
<proteinExistence type="predicted"/>
<reference evidence="1 2" key="1">
    <citation type="submission" date="2019-07" db="EMBL/GenBank/DDBJ databases">
        <title>Genomic Encyclopedia of Archaeal and Bacterial Type Strains, Phase II (KMG-II): from individual species to whole genera.</title>
        <authorList>
            <person name="Goeker M."/>
        </authorList>
    </citation>
    <scope>NUCLEOTIDE SEQUENCE [LARGE SCALE GENOMIC DNA]</scope>
    <source>
        <strain evidence="1 2">DSM 3754</strain>
    </source>
</reference>
<dbReference type="AlphaFoldDB" id="A0A663A6U9"/>
<accession>A0A663A6U9</accession>
<protein>
    <submittedName>
        <fullName evidence="1">Uncharacterized protein</fullName>
    </submittedName>
</protein>
<organism evidence="1 2">
    <name type="scientific">Halobacterium salinarum (strain ATCC 33171 / DSM 3754 / JCM 8978 / NBRC 102687 / NCIMB 764 / 91-R6)</name>
    <dbReference type="NCBI Taxonomy" id="2597657"/>
    <lineage>
        <taxon>Archaea</taxon>
        <taxon>Methanobacteriati</taxon>
        <taxon>Methanobacteriota</taxon>
        <taxon>Stenosarchaea group</taxon>
        <taxon>Halobacteria</taxon>
        <taxon>Halobacteriales</taxon>
        <taxon>Halobacteriaceae</taxon>
        <taxon>Halobacterium</taxon>
    </lineage>
</organism>
<name>A0A663A6U9_HALS9</name>
<evidence type="ECO:0000313" key="2">
    <source>
        <dbReference type="Proteomes" id="UP000323075"/>
    </source>
</evidence>
<dbReference type="Proteomes" id="UP000323075">
    <property type="component" value="Unassembled WGS sequence"/>
</dbReference>
<dbReference type="Pfam" id="PF19663">
    <property type="entry name" value="DUF6166"/>
    <property type="match status" value="1"/>
</dbReference>
<comment type="caution">
    <text evidence="1">The sequence shown here is derived from an EMBL/GenBank/DDBJ whole genome shotgun (WGS) entry which is preliminary data.</text>
</comment>
<evidence type="ECO:0000313" key="1">
    <source>
        <dbReference type="EMBL" id="TYO75576.1"/>
    </source>
</evidence>
<dbReference type="EMBL" id="VRYN01000004">
    <property type="protein sequence ID" value="TYO75576.1"/>
    <property type="molecule type" value="Genomic_DNA"/>
</dbReference>
<sequence>MLELKTICMSDYRAVLEHPETGDREVLYDGERIEHVPYGDSSQDDFSWGYTGAGPNNVAQSILEHAIAETDESFDVNASSVRSEFAGEFTIPVGKSEEWTLSMEEVKEFLRNH</sequence>
<gene>
    <name evidence="1" type="ORF">APQ99_01899</name>
</gene>